<keyword evidence="2" id="KW-0732">Signal</keyword>
<feature type="region of interest" description="Disordered" evidence="1">
    <location>
        <begin position="22"/>
        <end position="54"/>
    </location>
</feature>
<feature type="compositionally biased region" description="Basic and acidic residues" evidence="1">
    <location>
        <begin position="176"/>
        <end position="187"/>
    </location>
</feature>
<dbReference type="OrthoDB" id="7172746at2"/>
<evidence type="ECO:0000256" key="1">
    <source>
        <dbReference type="SAM" id="MobiDB-lite"/>
    </source>
</evidence>
<protein>
    <recommendedName>
        <fullName evidence="4">Secreted protein</fullName>
    </recommendedName>
</protein>
<gene>
    <name evidence="3" type="ordered locus">Caul_3421</name>
</gene>
<proteinExistence type="predicted"/>
<dbReference type="HOGENOM" id="CLU_112800_0_0_5"/>
<evidence type="ECO:0000256" key="2">
    <source>
        <dbReference type="SAM" id="SignalP"/>
    </source>
</evidence>
<feature type="region of interest" description="Disordered" evidence="1">
    <location>
        <begin position="159"/>
        <end position="187"/>
    </location>
</feature>
<evidence type="ECO:0000313" key="3">
    <source>
        <dbReference type="EMBL" id="ABZ72548.1"/>
    </source>
</evidence>
<dbReference type="EMBL" id="CP000927">
    <property type="protein sequence ID" value="ABZ72548.1"/>
    <property type="molecule type" value="Genomic_DNA"/>
</dbReference>
<sequence precursor="true">MSKLAVGLMATLIASTSIVATASAQDRGPPRDGLAGGPGPGRPMPCGAPLTGEAPDVMTYDRATGTQVFVGGKGQTEVSAFNRDTGSSAALRGDLSRPGVAEACAVDRLSGDAYRVNSDGPGDMAISGRTGRTGERWAFRAPDGSTQYWDPRADNRCFREGLGLGPNGSLPSGPRPDSRDGAGRSGC</sequence>
<feature type="signal peptide" evidence="2">
    <location>
        <begin position="1"/>
        <end position="22"/>
    </location>
</feature>
<organism evidence="3">
    <name type="scientific">Caulobacter sp. (strain K31)</name>
    <dbReference type="NCBI Taxonomy" id="366602"/>
    <lineage>
        <taxon>Bacteria</taxon>
        <taxon>Pseudomonadati</taxon>
        <taxon>Pseudomonadota</taxon>
        <taxon>Alphaproteobacteria</taxon>
        <taxon>Caulobacterales</taxon>
        <taxon>Caulobacteraceae</taxon>
        <taxon>Caulobacter</taxon>
    </lineage>
</organism>
<accession>B0T5W7</accession>
<evidence type="ECO:0008006" key="4">
    <source>
        <dbReference type="Google" id="ProtNLM"/>
    </source>
</evidence>
<name>B0T5W7_CAUSK</name>
<dbReference type="AlphaFoldDB" id="B0T5W7"/>
<dbReference type="KEGG" id="cak:Caul_3421"/>
<feature type="chain" id="PRO_5002753065" description="Secreted protein" evidence="2">
    <location>
        <begin position="23"/>
        <end position="187"/>
    </location>
</feature>
<reference evidence="3" key="1">
    <citation type="submission" date="2008-01" db="EMBL/GenBank/DDBJ databases">
        <title>Complete sequence of chromosome of Caulobacter sp. K31.</title>
        <authorList>
            <consortium name="US DOE Joint Genome Institute"/>
            <person name="Copeland A."/>
            <person name="Lucas S."/>
            <person name="Lapidus A."/>
            <person name="Barry K."/>
            <person name="Glavina del Rio T."/>
            <person name="Dalin E."/>
            <person name="Tice H."/>
            <person name="Pitluck S."/>
            <person name="Bruce D."/>
            <person name="Goodwin L."/>
            <person name="Thompson L.S."/>
            <person name="Brettin T."/>
            <person name="Detter J.C."/>
            <person name="Han C."/>
            <person name="Schmutz J."/>
            <person name="Larimer F."/>
            <person name="Land M."/>
            <person name="Hauser L."/>
            <person name="Kyrpides N."/>
            <person name="Kim E."/>
            <person name="Stephens C."/>
            <person name="Richardson P."/>
        </authorList>
    </citation>
    <scope>NUCLEOTIDE SEQUENCE [LARGE SCALE GENOMIC DNA]</scope>
    <source>
        <strain evidence="3">K31</strain>
    </source>
</reference>
<dbReference type="STRING" id="366602.Caul_3421"/>